<reference evidence="1" key="1">
    <citation type="journal article" date="2012" name="PLoS ONE">
        <title>Gene sets for utilization of primary and secondary nutrition supplies in the distal gut of endangered iberian lynx.</title>
        <authorList>
            <person name="Alcaide M."/>
            <person name="Messina E."/>
            <person name="Richter M."/>
            <person name="Bargiela R."/>
            <person name="Peplies J."/>
            <person name="Huws S.A."/>
            <person name="Newbold C.J."/>
            <person name="Golyshin P.N."/>
            <person name="Simon M.A."/>
            <person name="Lopez G."/>
            <person name="Yakimov M.M."/>
            <person name="Ferrer M."/>
        </authorList>
    </citation>
    <scope>NUCLEOTIDE SEQUENCE</scope>
</reference>
<organism evidence="1">
    <name type="scientific">gut metagenome</name>
    <dbReference type="NCBI Taxonomy" id="749906"/>
    <lineage>
        <taxon>unclassified sequences</taxon>
        <taxon>metagenomes</taxon>
        <taxon>organismal metagenomes</taxon>
    </lineage>
</organism>
<protein>
    <submittedName>
        <fullName evidence="1">Uncharacterized protein</fullName>
    </submittedName>
</protein>
<evidence type="ECO:0000313" key="1">
    <source>
        <dbReference type="EMBL" id="EJW91865.1"/>
    </source>
</evidence>
<dbReference type="EMBL" id="AMCI01007897">
    <property type="protein sequence ID" value="EJW91865.1"/>
    <property type="molecule type" value="Genomic_DNA"/>
</dbReference>
<gene>
    <name evidence="1" type="ORF">EVA_20029</name>
</gene>
<proteinExistence type="predicted"/>
<dbReference type="AlphaFoldDB" id="J9BWB0"/>
<name>J9BWB0_9ZZZZ</name>
<accession>J9BWB0</accession>
<comment type="caution">
    <text evidence="1">The sequence shown here is derived from an EMBL/GenBank/DDBJ whole genome shotgun (WGS) entry which is preliminary data.</text>
</comment>
<feature type="non-terminal residue" evidence="1">
    <location>
        <position position="40"/>
    </location>
</feature>
<sequence>MGSITDASYVQQNLFDEVKNRPERMQLMKSIDELNHRFGL</sequence>